<dbReference type="InterPro" id="IPR011010">
    <property type="entry name" value="DNA_brk_join_enz"/>
</dbReference>
<proteinExistence type="inferred from homology"/>
<keyword evidence="2 4" id="KW-0238">DNA-binding</keyword>
<evidence type="ECO:0000313" key="8">
    <source>
        <dbReference type="Proteomes" id="UP001501446"/>
    </source>
</evidence>
<evidence type="ECO:0000313" key="7">
    <source>
        <dbReference type="EMBL" id="GAA4695145.1"/>
    </source>
</evidence>
<reference evidence="8" key="1">
    <citation type="journal article" date="2019" name="Int. J. Syst. Evol. Microbiol.">
        <title>The Global Catalogue of Microorganisms (GCM) 10K type strain sequencing project: providing services to taxonomists for standard genome sequencing and annotation.</title>
        <authorList>
            <consortium name="The Broad Institute Genomics Platform"/>
            <consortium name="The Broad Institute Genome Sequencing Center for Infectious Disease"/>
            <person name="Wu L."/>
            <person name="Ma J."/>
        </authorList>
    </citation>
    <scope>NUCLEOTIDE SEQUENCE [LARGE SCALE GENOMIC DNA]</scope>
    <source>
        <strain evidence="8">JCM 18958</strain>
    </source>
</reference>
<keyword evidence="8" id="KW-1185">Reference proteome</keyword>
<dbReference type="PANTHER" id="PTHR30349:SF64">
    <property type="entry name" value="PROPHAGE INTEGRASE INTD-RELATED"/>
    <property type="match status" value="1"/>
</dbReference>
<gene>
    <name evidence="7" type="ORF">GCM10025781_11020</name>
</gene>
<dbReference type="InterPro" id="IPR013762">
    <property type="entry name" value="Integrase-like_cat_sf"/>
</dbReference>
<dbReference type="InterPro" id="IPR044068">
    <property type="entry name" value="CB"/>
</dbReference>
<evidence type="ECO:0000259" key="6">
    <source>
        <dbReference type="PROSITE" id="PS51900"/>
    </source>
</evidence>
<evidence type="ECO:0000256" key="2">
    <source>
        <dbReference type="ARBA" id="ARBA00023125"/>
    </source>
</evidence>
<evidence type="ECO:0000256" key="3">
    <source>
        <dbReference type="ARBA" id="ARBA00023172"/>
    </source>
</evidence>
<comment type="caution">
    <text evidence="7">The sequence shown here is derived from an EMBL/GenBank/DDBJ whole genome shotgun (WGS) entry which is preliminary data.</text>
</comment>
<protein>
    <submittedName>
        <fullName evidence="7">Site-specific integrase</fullName>
    </submittedName>
</protein>
<dbReference type="PROSITE" id="PS51900">
    <property type="entry name" value="CB"/>
    <property type="match status" value="1"/>
</dbReference>
<keyword evidence="3" id="KW-0233">DNA recombination</keyword>
<dbReference type="EMBL" id="BAABLN010000010">
    <property type="protein sequence ID" value="GAA4695145.1"/>
    <property type="molecule type" value="Genomic_DNA"/>
</dbReference>
<dbReference type="InterPro" id="IPR002104">
    <property type="entry name" value="Integrase_catalytic"/>
</dbReference>
<dbReference type="InterPro" id="IPR050090">
    <property type="entry name" value="Tyrosine_recombinase_XerCD"/>
</dbReference>
<dbReference type="Proteomes" id="UP001501446">
    <property type="component" value="Unassembled WGS sequence"/>
</dbReference>
<dbReference type="PANTHER" id="PTHR30349">
    <property type="entry name" value="PHAGE INTEGRASE-RELATED"/>
    <property type="match status" value="1"/>
</dbReference>
<organism evidence="7 8">
    <name type="scientific">Kocuria gwangalliensis</name>
    <dbReference type="NCBI Taxonomy" id="501592"/>
    <lineage>
        <taxon>Bacteria</taxon>
        <taxon>Bacillati</taxon>
        <taxon>Actinomycetota</taxon>
        <taxon>Actinomycetes</taxon>
        <taxon>Micrococcales</taxon>
        <taxon>Micrococcaceae</taxon>
        <taxon>Kocuria</taxon>
    </lineage>
</organism>
<evidence type="ECO:0000259" key="5">
    <source>
        <dbReference type="PROSITE" id="PS51898"/>
    </source>
</evidence>
<feature type="domain" description="Tyr recombinase" evidence="5">
    <location>
        <begin position="163"/>
        <end position="358"/>
    </location>
</feature>
<comment type="similarity">
    <text evidence="1">Belongs to the 'phage' integrase family.</text>
</comment>
<dbReference type="Pfam" id="PF14657">
    <property type="entry name" value="Arm-DNA-bind_4"/>
    <property type="match status" value="1"/>
</dbReference>
<dbReference type="Pfam" id="PF00589">
    <property type="entry name" value="Phage_integrase"/>
    <property type="match status" value="1"/>
</dbReference>
<dbReference type="RefSeq" id="WP_345310841.1">
    <property type="nucleotide sequence ID" value="NZ_BAABLN010000010.1"/>
</dbReference>
<dbReference type="Gene3D" id="1.10.150.130">
    <property type="match status" value="1"/>
</dbReference>
<sequence length="377" mass="41535">MATIEAYETRSGRRYRVRYRTPDRRQTDKRGFTTKRDAERFARTVEVSKDRGEYIDPADSRVTVGELGTVWLKNRTNLKPSTFRTTESAWRIHVEPRWGQTLVSAVRFSDVETWVSELSAGKSATTVLRAHGVLLSILAGAVRDRRILSNPAEGVPLPRKRRKEHIYLSHEQLHSLADAAGVHRTLILVLGYTGLRWGEMAGLRVKDADLTRRRLHVERNAVEVGSRVEVGTPKSHKRRSVPLPAFMVPLVAQQAAGKGPDEILFPSSTGGFIKRPSLKGPAATALTSNKHSWFTSALKRAELDYMTLHDLRHTAASLAVSAGANVKAVQRMLGHASAAMTLDVYADLFDDDLDAVGAALDQAVSASGVGKMWANAA</sequence>
<feature type="domain" description="Core-binding (CB)" evidence="6">
    <location>
        <begin position="62"/>
        <end position="142"/>
    </location>
</feature>
<dbReference type="Gene3D" id="1.10.443.10">
    <property type="entry name" value="Intergrase catalytic core"/>
    <property type="match status" value="1"/>
</dbReference>
<name>A0ABP8WUA2_9MICC</name>
<dbReference type="InterPro" id="IPR028259">
    <property type="entry name" value="AP2-like_int_N"/>
</dbReference>
<evidence type="ECO:0000256" key="4">
    <source>
        <dbReference type="PROSITE-ProRule" id="PRU01248"/>
    </source>
</evidence>
<dbReference type="PROSITE" id="PS51898">
    <property type="entry name" value="TYR_RECOMBINASE"/>
    <property type="match status" value="1"/>
</dbReference>
<dbReference type="CDD" id="cd01189">
    <property type="entry name" value="INT_ICEBs1_C_like"/>
    <property type="match status" value="1"/>
</dbReference>
<dbReference type="SUPFAM" id="SSF56349">
    <property type="entry name" value="DNA breaking-rejoining enzymes"/>
    <property type="match status" value="1"/>
</dbReference>
<dbReference type="InterPro" id="IPR010998">
    <property type="entry name" value="Integrase_recombinase_N"/>
</dbReference>
<evidence type="ECO:0000256" key="1">
    <source>
        <dbReference type="ARBA" id="ARBA00008857"/>
    </source>
</evidence>
<accession>A0ABP8WUA2</accession>